<dbReference type="EMBL" id="BAAACX010000014">
    <property type="protein sequence ID" value="GAA0398355.1"/>
    <property type="molecule type" value="Genomic_DNA"/>
</dbReference>
<dbReference type="PANTHER" id="PTHR36433:SF2">
    <property type="entry name" value="YXEA FAMILY PROTEIN"/>
    <property type="match status" value="1"/>
</dbReference>
<dbReference type="NCBIfam" id="TIGR01655">
    <property type="entry name" value="yxeA_fam"/>
    <property type="match status" value="1"/>
</dbReference>
<dbReference type="InterPro" id="IPR036166">
    <property type="entry name" value="YxeA-like_sf"/>
</dbReference>
<organism evidence="2 3">
    <name type="scientific">Paenibacillus motobuensis</name>
    <dbReference type="NCBI Taxonomy" id="295324"/>
    <lineage>
        <taxon>Bacteria</taxon>
        <taxon>Bacillati</taxon>
        <taxon>Bacillota</taxon>
        <taxon>Bacilli</taxon>
        <taxon>Bacillales</taxon>
        <taxon>Paenibacillaceae</taxon>
        <taxon>Paenibacillus</taxon>
    </lineage>
</organism>
<dbReference type="Gene3D" id="2.40.50.480">
    <property type="match status" value="1"/>
</dbReference>
<gene>
    <name evidence="2" type="ORF">GCM10008933_31210</name>
</gene>
<keyword evidence="1" id="KW-1133">Transmembrane helix</keyword>
<keyword evidence="1" id="KW-0472">Membrane</keyword>
<feature type="transmembrane region" description="Helical" evidence="1">
    <location>
        <begin position="6"/>
        <end position="25"/>
    </location>
</feature>
<keyword evidence="1" id="KW-0812">Transmembrane</keyword>
<evidence type="ECO:0000313" key="3">
    <source>
        <dbReference type="Proteomes" id="UP001500340"/>
    </source>
</evidence>
<keyword evidence="3" id="KW-1185">Reference proteome</keyword>
<evidence type="ECO:0000313" key="2">
    <source>
        <dbReference type="EMBL" id="GAA0398355.1"/>
    </source>
</evidence>
<reference evidence="3" key="1">
    <citation type="journal article" date="2019" name="Int. J. Syst. Evol. Microbiol.">
        <title>The Global Catalogue of Microorganisms (GCM) 10K type strain sequencing project: providing services to taxonomists for standard genome sequencing and annotation.</title>
        <authorList>
            <consortium name="The Broad Institute Genomics Platform"/>
            <consortium name="The Broad Institute Genome Sequencing Center for Infectious Disease"/>
            <person name="Wu L."/>
            <person name="Ma J."/>
        </authorList>
    </citation>
    <scope>NUCLEOTIDE SEQUENCE [LARGE SCALE GENOMIC DNA]</scope>
    <source>
        <strain evidence="3">JCM 12774</strain>
    </source>
</reference>
<dbReference type="Proteomes" id="UP001500340">
    <property type="component" value="Unassembled WGS sequence"/>
</dbReference>
<protein>
    <recommendedName>
        <fullName evidence="4">YxeA family protein</fullName>
    </recommendedName>
</protein>
<name>A0ABP3ID58_9BACL</name>
<dbReference type="InterPro" id="IPR006542">
    <property type="entry name" value="DUF1093"/>
</dbReference>
<sequence>MMKRGVTLVSLFMIVIIIGAAVYFMNPDRLTPDNPAGKTIYYTIINNSEIESDNNERYNYSLDVYNKQGKKKELTFSASKRLHEGALLELYVTPLRGVTFWQEIQPEQLPSRIRNIFTVKH</sequence>
<dbReference type="SUPFAM" id="SSF159121">
    <property type="entry name" value="BC4932-like"/>
    <property type="match status" value="1"/>
</dbReference>
<dbReference type="PANTHER" id="PTHR36433">
    <property type="entry name" value="HYPOTHETICAL CYTOSOLIC PROTEIN"/>
    <property type="match status" value="1"/>
</dbReference>
<dbReference type="RefSeq" id="WP_343862804.1">
    <property type="nucleotide sequence ID" value="NZ_BAAACX010000014.1"/>
</dbReference>
<comment type="caution">
    <text evidence="2">The sequence shown here is derived from an EMBL/GenBank/DDBJ whole genome shotgun (WGS) entry which is preliminary data.</text>
</comment>
<evidence type="ECO:0008006" key="4">
    <source>
        <dbReference type="Google" id="ProtNLM"/>
    </source>
</evidence>
<accession>A0ABP3ID58</accession>
<proteinExistence type="predicted"/>
<dbReference type="Pfam" id="PF06486">
    <property type="entry name" value="DUF1093"/>
    <property type="match status" value="1"/>
</dbReference>
<evidence type="ECO:0000256" key="1">
    <source>
        <dbReference type="SAM" id="Phobius"/>
    </source>
</evidence>